<dbReference type="InterPro" id="IPR014229">
    <property type="entry name" value="Spore_YtfJ"/>
</dbReference>
<accession>A0A7W7QCB3</accession>
<proteinExistence type="predicted"/>
<dbReference type="AlphaFoldDB" id="A0A7W7QCB3"/>
<gene>
    <name evidence="2" type="ORF">FHR82_007274</name>
</gene>
<dbReference type="Proteomes" id="UP000520767">
    <property type="component" value="Unassembled WGS sequence"/>
</dbReference>
<evidence type="ECO:0000313" key="2">
    <source>
        <dbReference type="EMBL" id="MBB4911015.1"/>
    </source>
</evidence>
<name>A0A7W7QCB3_9PSEU</name>
<dbReference type="EMBL" id="JACHJQ010000008">
    <property type="protein sequence ID" value="MBB4911015.1"/>
    <property type="molecule type" value="Genomic_DNA"/>
</dbReference>
<sequence>MKIEELFTKARNSVEARMVFAEPIERGGLTVIPAARVAAGGGGGNGRDQHGQEGEGAGLGLTARPVGAYVIEDGKLRWEPAVDVNRIAAVAGAIVVAALWLSKRKAGKP</sequence>
<evidence type="ECO:0000256" key="1">
    <source>
        <dbReference type="SAM" id="MobiDB-lite"/>
    </source>
</evidence>
<reference evidence="2 3" key="1">
    <citation type="submission" date="2020-08" db="EMBL/GenBank/DDBJ databases">
        <title>Genomic Encyclopedia of Type Strains, Phase III (KMG-III): the genomes of soil and plant-associated and newly described type strains.</title>
        <authorList>
            <person name="Whitman W."/>
        </authorList>
    </citation>
    <scope>NUCLEOTIDE SEQUENCE [LARGE SCALE GENOMIC DNA]</scope>
    <source>
        <strain evidence="2 3">CECT 8960</strain>
    </source>
</reference>
<comment type="caution">
    <text evidence="2">The sequence shown here is derived from an EMBL/GenBank/DDBJ whole genome shotgun (WGS) entry which is preliminary data.</text>
</comment>
<feature type="region of interest" description="Disordered" evidence="1">
    <location>
        <begin position="40"/>
        <end position="59"/>
    </location>
</feature>
<evidence type="ECO:0000313" key="3">
    <source>
        <dbReference type="Proteomes" id="UP000520767"/>
    </source>
</evidence>
<protein>
    <submittedName>
        <fullName evidence="2">Putative spore protein YtfJ</fullName>
    </submittedName>
</protein>
<keyword evidence="3" id="KW-1185">Reference proteome</keyword>
<dbReference type="Pfam" id="PF09579">
    <property type="entry name" value="Spore_YtfJ"/>
    <property type="match status" value="1"/>
</dbReference>
<dbReference type="RefSeq" id="WP_184815014.1">
    <property type="nucleotide sequence ID" value="NZ_JACHJQ010000008.1"/>
</dbReference>
<organism evidence="2 3">
    <name type="scientific">Actinophytocola algeriensis</name>
    <dbReference type="NCBI Taxonomy" id="1768010"/>
    <lineage>
        <taxon>Bacteria</taxon>
        <taxon>Bacillati</taxon>
        <taxon>Actinomycetota</taxon>
        <taxon>Actinomycetes</taxon>
        <taxon>Pseudonocardiales</taxon>
        <taxon>Pseudonocardiaceae</taxon>
    </lineage>
</organism>